<comment type="caution">
    <text evidence="8">The sequence shown here is derived from an EMBL/GenBank/DDBJ whole genome shotgun (WGS) entry which is preliminary data.</text>
</comment>
<dbReference type="PROSITE" id="PS50931">
    <property type="entry name" value="HTH_LYSR"/>
    <property type="match status" value="1"/>
</dbReference>
<dbReference type="InterPro" id="IPR036390">
    <property type="entry name" value="WH_DNA-bd_sf"/>
</dbReference>
<dbReference type="Pfam" id="PF03466">
    <property type="entry name" value="LysR_substrate"/>
    <property type="match status" value="1"/>
</dbReference>
<dbReference type="RefSeq" id="WP_377264689.1">
    <property type="nucleotide sequence ID" value="NZ_JBHMAA010000029.1"/>
</dbReference>
<keyword evidence="2" id="KW-0536">Nodulation</keyword>
<evidence type="ECO:0000256" key="4">
    <source>
        <dbReference type="ARBA" id="ARBA00023125"/>
    </source>
</evidence>
<dbReference type="Gene3D" id="1.10.10.10">
    <property type="entry name" value="Winged helix-like DNA-binding domain superfamily/Winged helix DNA-binding domain"/>
    <property type="match status" value="1"/>
</dbReference>
<dbReference type="Proteomes" id="UP001589692">
    <property type="component" value="Unassembled WGS sequence"/>
</dbReference>
<dbReference type="SUPFAM" id="SSF46785">
    <property type="entry name" value="Winged helix' DNA-binding domain"/>
    <property type="match status" value="1"/>
</dbReference>
<keyword evidence="4" id="KW-0238">DNA-binding</keyword>
<sequence>MDRCENSSGATVSDGALDKKLAGIDLNLLVALEMLLHYRNVTHAARRLGQAQPTVSRALARLRDLLGDDLLVRGANGMKLTARGEHLATIVPTAMSHVRDVLSSRQSASSVRISIGATLMPALLPHFIQWTSRENDPLKINMHKFPEDGVAALRTKTAQFILGSASQDDLRESDIEREVLVREDFVTLVSFDTHRLGGIRPCRETFMELSHVNLVENGKELFAQVAHSLLTAGVSRSRLIDIPDVTAAALMAAENGFALTVPRAIAGWLTKTLHLSALVPPIEIAAHEIELCWHRDRPQAECGRLVTEIGNATREAIARDQAAIRTVRLLPADG</sequence>
<dbReference type="InterPro" id="IPR000847">
    <property type="entry name" value="LysR_HTH_N"/>
</dbReference>
<evidence type="ECO:0000256" key="1">
    <source>
        <dbReference type="ARBA" id="ARBA00009437"/>
    </source>
</evidence>
<evidence type="ECO:0000313" key="9">
    <source>
        <dbReference type="Proteomes" id="UP001589692"/>
    </source>
</evidence>
<keyword evidence="3" id="KW-0805">Transcription regulation</keyword>
<evidence type="ECO:0000259" key="7">
    <source>
        <dbReference type="PROSITE" id="PS50931"/>
    </source>
</evidence>
<dbReference type="PRINTS" id="PR00039">
    <property type="entry name" value="HTHLYSR"/>
</dbReference>
<gene>
    <name evidence="8" type="ORF">ACFFP0_23725</name>
</gene>
<proteinExistence type="inferred from homology"/>
<evidence type="ECO:0000256" key="6">
    <source>
        <dbReference type="ARBA" id="ARBA00023163"/>
    </source>
</evidence>
<dbReference type="SUPFAM" id="SSF53850">
    <property type="entry name" value="Periplasmic binding protein-like II"/>
    <property type="match status" value="1"/>
</dbReference>
<accession>A0ABV6AMN3</accession>
<dbReference type="Gene3D" id="3.40.190.10">
    <property type="entry name" value="Periplasmic binding protein-like II"/>
    <property type="match status" value="2"/>
</dbReference>
<comment type="similarity">
    <text evidence="1">Belongs to the LysR transcriptional regulatory family.</text>
</comment>
<name>A0ABV6AMN3_9HYPH</name>
<protein>
    <submittedName>
        <fullName evidence="8">LysR family transcriptional regulator</fullName>
    </submittedName>
</protein>
<keyword evidence="5" id="KW-0010">Activator</keyword>
<dbReference type="InterPro" id="IPR005119">
    <property type="entry name" value="LysR_subst-bd"/>
</dbReference>
<dbReference type="PANTHER" id="PTHR30118:SF15">
    <property type="entry name" value="TRANSCRIPTIONAL REGULATORY PROTEIN"/>
    <property type="match status" value="1"/>
</dbReference>
<keyword evidence="6" id="KW-0804">Transcription</keyword>
<reference evidence="8 9" key="1">
    <citation type="submission" date="2024-09" db="EMBL/GenBank/DDBJ databases">
        <authorList>
            <person name="Sun Q."/>
            <person name="Mori K."/>
        </authorList>
    </citation>
    <scope>NUCLEOTIDE SEQUENCE [LARGE SCALE GENOMIC DNA]</scope>
    <source>
        <strain evidence="8 9">TBRC 4938</strain>
    </source>
</reference>
<dbReference type="Pfam" id="PF00126">
    <property type="entry name" value="HTH_1"/>
    <property type="match status" value="1"/>
</dbReference>
<evidence type="ECO:0000256" key="2">
    <source>
        <dbReference type="ARBA" id="ARBA00022458"/>
    </source>
</evidence>
<keyword evidence="9" id="KW-1185">Reference proteome</keyword>
<dbReference type="PANTHER" id="PTHR30118">
    <property type="entry name" value="HTH-TYPE TRANSCRIPTIONAL REGULATOR LEUO-RELATED"/>
    <property type="match status" value="1"/>
</dbReference>
<dbReference type="InterPro" id="IPR036388">
    <property type="entry name" value="WH-like_DNA-bd_sf"/>
</dbReference>
<dbReference type="EMBL" id="JBHMAA010000029">
    <property type="protein sequence ID" value="MFB9951869.1"/>
    <property type="molecule type" value="Genomic_DNA"/>
</dbReference>
<feature type="domain" description="HTH lysR-type" evidence="7">
    <location>
        <begin position="24"/>
        <end position="81"/>
    </location>
</feature>
<evidence type="ECO:0000313" key="8">
    <source>
        <dbReference type="EMBL" id="MFB9951869.1"/>
    </source>
</evidence>
<organism evidence="8 9">
    <name type="scientific">Rhizobium puerariae</name>
    <dbReference type="NCBI Taxonomy" id="1585791"/>
    <lineage>
        <taxon>Bacteria</taxon>
        <taxon>Pseudomonadati</taxon>
        <taxon>Pseudomonadota</taxon>
        <taxon>Alphaproteobacteria</taxon>
        <taxon>Hyphomicrobiales</taxon>
        <taxon>Rhizobiaceae</taxon>
        <taxon>Rhizobium/Agrobacterium group</taxon>
        <taxon>Rhizobium</taxon>
    </lineage>
</organism>
<evidence type="ECO:0000256" key="3">
    <source>
        <dbReference type="ARBA" id="ARBA00023015"/>
    </source>
</evidence>
<dbReference type="InterPro" id="IPR050389">
    <property type="entry name" value="LysR-type_TF"/>
</dbReference>
<evidence type="ECO:0000256" key="5">
    <source>
        <dbReference type="ARBA" id="ARBA00023159"/>
    </source>
</evidence>